<keyword evidence="4" id="KW-0564">Palmitate</keyword>
<evidence type="ECO:0000256" key="2">
    <source>
        <dbReference type="ARBA" id="ARBA00022729"/>
    </source>
</evidence>
<dbReference type="PROSITE" id="PS51257">
    <property type="entry name" value="PROKAR_LIPOPROTEIN"/>
    <property type="match status" value="1"/>
</dbReference>
<dbReference type="InterPro" id="IPR006059">
    <property type="entry name" value="SBP"/>
</dbReference>
<reference evidence="7 8" key="2">
    <citation type="journal article" date="2013" name="Genome Announc.">
        <title>Genome Sequence of Growth-Improving Paenibacillus mucilaginosus Strain KNP414.</title>
        <authorList>
            <person name="Lu J.J."/>
            <person name="Wang J.F."/>
            <person name="Hu X.F."/>
        </authorList>
    </citation>
    <scope>NUCLEOTIDE SEQUENCE [LARGE SCALE GENOMIC DNA]</scope>
    <source>
        <strain evidence="7 8">KNP414</strain>
    </source>
</reference>
<evidence type="ECO:0000256" key="6">
    <source>
        <dbReference type="SAM" id="SignalP"/>
    </source>
</evidence>
<evidence type="ECO:0000256" key="3">
    <source>
        <dbReference type="ARBA" id="ARBA00023136"/>
    </source>
</evidence>
<accession>F8FAD5</accession>
<dbReference type="SUPFAM" id="SSF53850">
    <property type="entry name" value="Periplasmic binding protein-like II"/>
    <property type="match status" value="1"/>
</dbReference>
<sequence>MVMEQKRKLAAVLAVMLTAGSVLAGCGSEEAAKTPAGGAAGGDGKPVKLDIIETGSGLPSPDQDIIKSELDKALKTEINLTVYASMDDYKNQLNVRMASSNYPDLFLVDKQQLKQFSEQGLLLDLTPYKEKLKPTLDFIGEESVKKAVLGGKQFAIAKSPQVPYDTYWVRKDWLDKLGLKVPATPEELLEVSKAFKEKDPDGNGKADTFGLTGGKLGAFSTLFGAYGVGFEGGAPSVYVKDGKMVHALYDGNIKAALGFIREFVASGSVDPELLANSGLQHRQKAIKGEAGIIYVDWPNMTKEQFVEQMKAVSANVNWVQVGALKGPGGAYASGWDTGKTAGLYAIPRALEKNPEKLQKVFDLLNYVSTKEGSLLVQYGVKGKHYNLEGEKVVPTELMGKEGGYFWLYQFTGRPELEYLKVKFEKQAPYVEFASKQPRIEAYNGFINYPAGYNAADADRYIEEELAKFIYGKRPLEEYDAFLKTLEGSMNYKAYLAEAEKRLKELSYLK</sequence>
<dbReference type="PATRIC" id="fig|1036673.3.peg.896"/>
<proteinExistence type="predicted"/>
<keyword evidence="3" id="KW-0472">Membrane</keyword>
<dbReference type="InterPro" id="IPR050490">
    <property type="entry name" value="Bact_solute-bd_prot1"/>
</dbReference>
<dbReference type="PANTHER" id="PTHR43649">
    <property type="entry name" value="ARABINOSE-BINDING PROTEIN-RELATED"/>
    <property type="match status" value="1"/>
</dbReference>
<evidence type="ECO:0000256" key="5">
    <source>
        <dbReference type="ARBA" id="ARBA00023288"/>
    </source>
</evidence>
<evidence type="ECO:0000256" key="1">
    <source>
        <dbReference type="ARBA" id="ARBA00022475"/>
    </source>
</evidence>
<dbReference type="AlphaFoldDB" id="F8FAD5"/>
<feature type="signal peptide" evidence="6">
    <location>
        <begin position="1"/>
        <end position="24"/>
    </location>
</feature>
<evidence type="ECO:0000256" key="4">
    <source>
        <dbReference type="ARBA" id="ARBA00023139"/>
    </source>
</evidence>
<keyword evidence="1" id="KW-1003">Cell membrane</keyword>
<dbReference type="Proteomes" id="UP000006620">
    <property type="component" value="Chromosome"/>
</dbReference>
<dbReference type="Gene3D" id="3.40.190.10">
    <property type="entry name" value="Periplasmic binding protein-like II"/>
    <property type="match status" value="2"/>
</dbReference>
<reference evidence="8" key="1">
    <citation type="submission" date="2011-06" db="EMBL/GenBank/DDBJ databases">
        <title>Complete genome sequence of Paenibacillus mucilaginosus KNP414.</title>
        <authorList>
            <person name="Wang J."/>
            <person name="Hu S."/>
            <person name="Hu X."/>
            <person name="Zhang B."/>
            <person name="Dong D."/>
            <person name="Zhang S."/>
            <person name="Zhao K."/>
            <person name="Wu D."/>
        </authorList>
    </citation>
    <scope>NUCLEOTIDE SEQUENCE [LARGE SCALE GENOMIC DNA]</scope>
    <source>
        <strain evidence="8">KNP414</strain>
    </source>
</reference>
<feature type="chain" id="PRO_5039448054" evidence="6">
    <location>
        <begin position="25"/>
        <end position="509"/>
    </location>
</feature>
<keyword evidence="5" id="KW-0449">Lipoprotein</keyword>
<dbReference type="PANTHER" id="PTHR43649:SF33">
    <property type="entry name" value="POLYGALACTURONAN_RHAMNOGALACTURONAN-BINDING PROTEIN YTCQ"/>
    <property type="match status" value="1"/>
</dbReference>
<dbReference type="EMBL" id="CP002869">
    <property type="protein sequence ID" value="AEI39588.1"/>
    <property type="molecule type" value="Genomic_DNA"/>
</dbReference>
<dbReference type="Pfam" id="PF01547">
    <property type="entry name" value="SBP_bac_1"/>
    <property type="match status" value="1"/>
</dbReference>
<evidence type="ECO:0000313" key="8">
    <source>
        <dbReference type="Proteomes" id="UP000006620"/>
    </source>
</evidence>
<dbReference type="HOGENOM" id="CLU_021021_3_0_9"/>
<evidence type="ECO:0000313" key="7">
    <source>
        <dbReference type="EMBL" id="AEI39588.1"/>
    </source>
</evidence>
<keyword evidence="2 6" id="KW-0732">Signal</keyword>
<name>F8FAD5_PAEMK</name>
<dbReference type="KEGG" id="pms:KNP414_00998"/>
<organism evidence="7 8">
    <name type="scientific">Paenibacillus mucilaginosus (strain KNP414)</name>
    <dbReference type="NCBI Taxonomy" id="1036673"/>
    <lineage>
        <taxon>Bacteria</taxon>
        <taxon>Bacillati</taxon>
        <taxon>Bacillota</taxon>
        <taxon>Bacilli</taxon>
        <taxon>Bacillales</taxon>
        <taxon>Paenibacillaceae</taxon>
        <taxon>Paenibacillus</taxon>
    </lineage>
</organism>
<protein>
    <submittedName>
        <fullName evidence="7">Extracellular solute-binding protein family 1</fullName>
    </submittedName>
</protein>
<gene>
    <name evidence="7" type="ordered locus">KNP414_00998</name>
</gene>